<dbReference type="OrthoDB" id="1707406at2"/>
<reference evidence="1 2" key="1">
    <citation type="submission" date="2016-11" db="EMBL/GenBank/DDBJ databases">
        <authorList>
            <person name="Jaros S."/>
            <person name="Januszkiewicz K."/>
            <person name="Wedrychowicz H."/>
        </authorList>
    </citation>
    <scope>NUCLEOTIDE SEQUENCE [LARGE SCALE GENOMIC DNA]</scope>
    <source>
        <strain evidence="1 2">DSM 13106</strain>
    </source>
</reference>
<dbReference type="EMBL" id="FQXR01000012">
    <property type="protein sequence ID" value="SHI12064.1"/>
    <property type="molecule type" value="Genomic_DNA"/>
</dbReference>
<protein>
    <submittedName>
        <fullName evidence="1">Uncharacterized protein</fullName>
    </submittedName>
</protein>
<accession>A0A1M5YJG7</accession>
<evidence type="ECO:0000313" key="1">
    <source>
        <dbReference type="EMBL" id="SHI12064.1"/>
    </source>
</evidence>
<keyword evidence="2" id="KW-1185">Reference proteome</keyword>
<organism evidence="1 2">
    <name type="scientific">Sporanaerobacter acetigenes DSM 13106</name>
    <dbReference type="NCBI Taxonomy" id="1123281"/>
    <lineage>
        <taxon>Bacteria</taxon>
        <taxon>Bacillati</taxon>
        <taxon>Bacillota</taxon>
        <taxon>Tissierellia</taxon>
        <taxon>Tissierellales</taxon>
        <taxon>Sporanaerobacteraceae</taxon>
        <taxon>Sporanaerobacter</taxon>
    </lineage>
</organism>
<evidence type="ECO:0000313" key="2">
    <source>
        <dbReference type="Proteomes" id="UP000184389"/>
    </source>
</evidence>
<sequence length="199" mass="23416">MNQTIVLIFLIFLSMQRKGNKKTISLNVNNLDIDNTYEKINILRKIGPYFPEEIIPILNKSLLLTEKIVKIYEVKDFVSTNNYYQKINSAKINDNKERFNYIISTLREEIPEEEIKAMGYPMNMILNYDKYKYIMNIISIIISNPQSLNNPNELLKASESLMDGMKENEKEKVKDMMKMFELMKALEPSNKEKKDPKTK</sequence>
<dbReference type="AlphaFoldDB" id="A0A1M5YJG7"/>
<proteinExistence type="predicted"/>
<dbReference type="RefSeq" id="WP_072744882.1">
    <property type="nucleotide sequence ID" value="NZ_FQXR01000012.1"/>
</dbReference>
<gene>
    <name evidence="1" type="ORF">SAMN02745180_02235</name>
</gene>
<name>A0A1M5YJG7_9FIRM</name>
<dbReference type="Proteomes" id="UP000184389">
    <property type="component" value="Unassembled WGS sequence"/>
</dbReference>